<dbReference type="Gene3D" id="3.40.630.30">
    <property type="match status" value="1"/>
</dbReference>
<accession>A0A2M9ZT78</accession>
<dbReference type="Pfam" id="PF00583">
    <property type="entry name" value="Acetyltransf_1"/>
    <property type="match status" value="1"/>
</dbReference>
<dbReference type="EMBL" id="NPDZ01000001">
    <property type="protein sequence ID" value="PJZ75123.1"/>
    <property type="molecule type" value="Genomic_DNA"/>
</dbReference>
<reference evidence="4 5" key="1">
    <citation type="submission" date="2017-07" db="EMBL/GenBank/DDBJ databases">
        <title>Leptospira spp. isolated from tropical soils.</title>
        <authorList>
            <person name="Thibeaux R."/>
            <person name="Iraola G."/>
            <person name="Ferres I."/>
            <person name="Bierque E."/>
            <person name="Girault D."/>
            <person name="Soupe-Gilbert M.-E."/>
            <person name="Picardeau M."/>
            <person name="Goarant C."/>
        </authorList>
    </citation>
    <scope>NUCLEOTIDE SEQUENCE [LARGE SCALE GENOMIC DNA]</scope>
    <source>
        <strain evidence="3 5">FH1-B-B1</strain>
        <strain evidence="2 4">FH1-B-C1</strain>
    </source>
</reference>
<dbReference type="InterPro" id="IPR016181">
    <property type="entry name" value="Acyl_CoA_acyltransferase"/>
</dbReference>
<evidence type="ECO:0000313" key="2">
    <source>
        <dbReference type="EMBL" id="PJZ68768.1"/>
    </source>
</evidence>
<dbReference type="PROSITE" id="PS51186">
    <property type="entry name" value="GNAT"/>
    <property type="match status" value="1"/>
</dbReference>
<proteinExistence type="predicted"/>
<dbReference type="Proteomes" id="UP000231962">
    <property type="component" value="Unassembled WGS sequence"/>
</dbReference>
<evidence type="ECO:0000313" key="4">
    <source>
        <dbReference type="Proteomes" id="UP000231962"/>
    </source>
</evidence>
<dbReference type="Proteomes" id="UP000231990">
    <property type="component" value="Unassembled WGS sequence"/>
</dbReference>
<comment type="caution">
    <text evidence="3">The sequence shown here is derived from an EMBL/GenBank/DDBJ whole genome shotgun (WGS) entry which is preliminary data.</text>
</comment>
<dbReference type="GO" id="GO:0016747">
    <property type="term" value="F:acyltransferase activity, transferring groups other than amino-acyl groups"/>
    <property type="evidence" value="ECO:0007669"/>
    <property type="project" value="InterPro"/>
</dbReference>
<name>A0A2M9ZT78_9LEPT</name>
<keyword evidence="4" id="KW-1185">Reference proteome</keyword>
<evidence type="ECO:0000313" key="3">
    <source>
        <dbReference type="EMBL" id="PJZ75123.1"/>
    </source>
</evidence>
<protein>
    <recommendedName>
        <fullName evidence="1">N-acetyltransferase domain-containing protein</fullName>
    </recommendedName>
</protein>
<evidence type="ECO:0000313" key="5">
    <source>
        <dbReference type="Proteomes" id="UP000231990"/>
    </source>
</evidence>
<feature type="domain" description="N-acetyltransferase" evidence="1">
    <location>
        <begin position="10"/>
        <end position="160"/>
    </location>
</feature>
<dbReference type="OrthoDB" id="9787920at2"/>
<gene>
    <name evidence="2" type="ORF">CH360_14560</name>
    <name evidence="3" type="ORF">CH373_03680</name>
</gene>
<evidence type="ECO:0000259" key="1">
    <source>
        <dbReference type="PROSITE" id="PS51186"/>
    </source>
</evidence>
<dbReference type="AlphaFoldDB" id="A0A2M9ZT78"/>
<dbReference type="InterPro" id="IPR000182">
    <property type="entry name" value="GNAT_dom"/>
</dbReference>
<dbReference type="SUPFAM" id="SSF55729">
    <property type="entry name" value="Acyl-CoA N-acyltransferases (Nat)"/>
    <property type="match status" value="1"/>
</dbReference>
<dbReference type="EMBL" id="NPDY01000016">
    <property type="protein sequence ID" value="PJZ68768.1"/>
    <property type="molecule type" value="Genomic_DNA"/>
</dbReference>
<sequence>MTRFTNLVRNEFRTLRDYNLDLEFEQIRNPSDELQEFLWGQLREFSTSKHKDPRLEPFDYISILAKDGDQIVGGLLAIMYFRGMNLQCLWVHEKFRKQGLGKILLRKAEEAAKKFDCTVVYGNTFTFQAPDFYLKEGYKVFGTIEDYPKGYNCYYLVKYI</sequence>
<organism evidence="3 5">
    <name type="scientific">Leptospira perolatii</name>
    <dbReference type="NCBI Taxonomy" id="2023191"/>
    <lineage>
        <taxon>Bacteria</taxon>
        <taxon>Pseudomonadati</taxon>
        <taxon>Spirochaetota</taxon>
        <taxon>Spirochaetia</taxon>
        <taxon>Leptospirales</taxon>
        <taxon>Leptospiraceae</taxon>
        <taxon>Leptospira</taxon>
    </lineage>
</organism>
<dbReference type="CDD" id="cd04301">
    <property type="entry name" value="NAT_SF"/>
    <property type="match status" value="1"/>
</dbReference>